<reference evidence="1" key="1">
    <citation type="submission" date="2014-11" db="EMBL/GenBank/DDBJ databases">
        <authorList>
            <person name="Amaro Gonzalez C."/>
        </authorList>
    </citation>
    <scope>NUCLEOTIDE SEQUENCE</scope>
</reference>
<protein>
    <submittedName>
        <fullName evidence="1">Uncharacterized protein</fullName>
    </submittedName>
</protein>
<name>A0A0E9WPR5_ANGAN</name>
<organism evidence="1">
    <name type="scientific">Anguilla anguilla</name>
    <name type="common">European freshwater eel</name>
    <name type="synonym">Muraena anguilla</name>
    <dbReference type="NCBI Taxonomy" id="7936"/>
    <lineage>
        <taxon>Eukaryota</taxon>
        <taxon>Metazoa</taxon>
        <taxon>Chordata</taxon>
        <taxon>Craniata</taxon>
        <taxon>Vertebrata</taxon>
        <taxon>Euteleostomi</taxon>
        <taxon>Actinopterygii</taxon>
        <taxon>Neopterygii</taxon>
        <taxon>Teleostei</taxon>
        <taxon>Anguilliformes</taxon>
        <taxon>Anguillidae</taxon>
        <taxon>Anguilla</taxon>
    </lineage>
</organism>
<dbReference type="AlphaFoldDB" id="A0A0E9WPR5"/>
<accession>A0A0E9WPR5</accession>
<sequence length="89" mass="10773">MTCWIYNGWHWGIKDLRSKARKHTSRNSKLLLQQSYTFGDCMSINITPLFFKKLYFILFQICNLRLLHSNCYGCHYQHYYMTHLRACTV</sequence>
<proteinExistence type="predicted"/>
<evidence type="ECO:0000313" key="1">
    <source>
        <dbReference type="EMBL" id="JAH91575.1"/>
    </source>
</evidence>
<reference evidence="1" key="2">
    <citation type="journal article" date="2015" name="Fish Shellfish Immunol.">
        <title>Early steps in the European eel (Anguilla anguilla)-Vibrio vulnificus interaction in the gills: Role of the RtxA13 toxin.</title>
        <authorList>
            <person name="Callol A."/>
            <person name="Pajuelo D."/>
            <person name="Ebbesson L."/>
            <person name="Teles M."/>
            <person name="MacKenzie S."/>
            <person name="Amaro C."/>
        </authorList>
    </citation>
    <scope>NUCLEOTIDE SEQUENCE</scope>
</reference>
<dbReference type="EMBL" id="GBXM01017002">
    <property type="protein sequence ID" value="JAH91575.1"/>
    <property type="molecule type" value="Transcribed_RNA"/>
</dbReference>